<keyword evidence="3" id="KW-1185">Reference proteome</keyword>
<proteinExistence type="predicted"/>
<dbReference type="EMBL" id="JARKIK010000054">
    <property type="protein sequence ID" value="KAK8733253.1"/>
    <property type="molecule type" value="Genomic_DNA"/>
</dbReference>
<protein>
    <submittedName>
        <fullName evidence="2">Uncharacterized protein</fullName>
    </submittedName>
</protein>
<evidence type="ECO:0000256" key="1">
    <source>
        <dbReference type="SAM" id="MobiDB-lite"/>
    </source>
</evidence>
<sequence>QKPTLNMASLAADTRVVVALLEDFQEVEASGVDFLAVEASLVGADFQVVDIMDIMDIADKPRGDVCSQGGNEVGGFKGWYCASRNYANTGPLLILAGETFSRGFFTLENFPGLVFSNNQLFTSIPGAVVGNKRSTAAGVLPTANSAQMTKNEPRPPPTLAT</sequence>
<accession>A0AAW0X1E0</accession>
<evidence type="ECO:0000313" key="3">
    <source>
        <dbReference type="Proteomes" id="UP001445076"/>
    </source>
</evidence>
<dbReference type="Proteomes" id="UP001445076">
    <property type="component" value="Unassembled WGS sequence"/>
</dbReference>
<comment type="caution">
    <text evidence="2">The sequence shown here is derived from an EMBL/GenBank/DDBJ whole genome shotgun (WGS) entry which is preliminary data.</text>
</comment>
<gene>
    <name evidence="2" type="ORF">OTU49_006549</name>
</gene>
<feature type="non-terminal residue" evidence="2">
    <location>
        <position position="1"/>
    </location>
</feature>
<organism evidence="2 3">
    <name type="scientific">Cherax quadricarinatus</name>
    <name type="common">Australian red claw crayfish</name>
    <dbReference type="NCBI Taxonomy" id="27406"/>
    <lineage>
        <taxon>Eukaryota</taxon>
        <taxon>Metazoa</taxon>
        <taxon>Ecdysozoa</taxon>
        <taxon>Arthropoda</taxon>
        <taxon>Crustacea</taxon>
        <taxon>Multicrustacea</taxon>
        <taxon>Malacostraca</taxon>
        <taxon>Eumalacostraca</taxon>
        <taxon>Eucarida</taxon>
        <taxon>Decapoda</taxon>
        <taxon>Pleocyemata</taxon>
        <taxon>Astacidea</taxon>
        <taxon>Parastacoidea</taxon>
        <taxon>Parastacidae</taxon>
        <taxon>Cherax</taxon>
    </lineage>
</organism>
<feature type="region of interest" description="Disordered" evidence="1">
    <location>
        <begin position="140"/>
        <end position="161"/>
    </location>
</feature>
<reference evidence="2 3" key="1">
    <citation type="journal article" date="2024" name="BMC Genomics">
        <title>Genome assembly of redclaw crayfish (Cherax quadricarinatus) provides insights into its immune adaptation and hypoxia tolerance.</title>
        <authorList>
            <person name="Liu Z."/>
            <person name="Zheng J."/>
            <person name="Li H."/>
            <person name="Fang K."/>
            <person name="Wang S."/>
            <person name="He J."/>
            <person name="Zhou D."/>
            <person name="Weng S."/>
            <person name="Chi M."/>
            <person name="Gu Z."/>
            <person name="He J."/>
            <person name="Li F."/>
            <person name="Wang M."/>
        </authorList>
    </citation>
    <scope>NUCLEOTIDE SEQUENCE [LARGE SCALE GENOMIC DNA]</scope>
    <source>
        <strain evidence="2">ZL_2023a</strain>
    </source>
</reference>
<dbReference type="AlphaFoldDB" id="A0AAW0X1E0"/>
<evidence type="ECO:0000313" key="2">
    <source>
        <dbReference type="EMBL" id="KAK8733253.1"/>
    </source>
</evidence>
<name>A0AAW0X1E0_CHEQU</name>